<dbReference type="InterPro" id="IPR000792">
    <property type="entry name" value="Tscrpt_reg_LuxR_C"/>
</dbReference>
<dbReference type="InterPro" id="IPR039420">
    <property type="entry name" value="WalR-like"/>
</dbReference>
<evidence type="ECO:0000256" key="5">
    <source>
        <dbReference type="PROSITE-ProRule" id="PRU00169"/>
    </source>
</evidence>
<dbReference type="GO" id="GO:0003677">
    <property type="term" value="F:DNA binding"/>
    <property type="evidence" value="ECO:0007669"/>
    <property type="project" value="UniProtKB-KW"/>
</dbReference>
<protein>
    <submittedName>
        <fullName evidence="8">LuxR family transcriptional regulator</fullName>
    </submittedName>
</protein>
<evidence type="ECO:0000256" key="3">
    <source>
        <dbReference type="ARBA" id="ARBA00023125"/>
    </source>
</evidence>
<dbReference type="SMART" id="SM00421">
    <property type="entry name" value="HTH_LUXR"/>
    <property type="match status" value="1"/>
</dbReference>
<comment type="caution">
    <text evidence="8">The sequence shown here is derived from an EMBL/GenBank/DDBJ whole genome shotgun (WGS) entry which is preliminary data.</text>
</comment>
<dbReference type="CDD" id="cd17535">
    <property type="entry name" value="REC_NarL-like"/>
    <property type="match status" value="1"/>
</dbReference>
<keyword evidence="9" id="KW-1185">Reference proteome</keyword>
<evidence type="ECO:0000256" key="2">
    <source>
        <dbReference type="ARBA" id="ARBA00023015"/>
    </source>
</evidence>
<evidence type="ECO:0000259" key="7">
    <source>
        <dbReference type="PROSITE" id="PS50110"/>
    </source>
</evidence>
<keyword evidence="1 5" id="KW-0597">Phosphoprotein</keyword>
<evidence type="ECO:0000256" key="1">
    <source>
        <dbReference type="ARBA" id="ARBA00022553"/>
    </source>
</evidence>
<evidence type="ECO:0000256" key="4">
    <source>
        <dbReference type="ARBA" id="ARBA00023163"/>
    </source>
</evidence>
<feature type="modified residue" description="4-aspartylphosphate" evidence="5">
    <location>
        <position position="54"/>
    </location>
</feature>
<sequence>MIEILIADDHAIVRSGLAQIVSDEPDMRVKAETATGDDTIARVRETSFDVVLLDIAMPDKNGIDTLRIIKQIRPDMPVLMLSGYPEKQYAISLLRAGANGYVAKDVPPSEILRAIRTVARGHRYLSESTADALARKLEQPNDALPHETLSEREFQIFCKLSQGRLPTEIAEELHLSVKTVSTYRSRVLEKMAMTTNADLTYYAIKNRLID</sequence>
<dbReference type="Pfam" id="PF00196">
    <property type="entry name" value="GerE"/>
    <property type="match status" value="1"/>
</dbReference>
<dbReference type="SUPFAM" id="SSF46894">
    <property type="entry name" value="C-terminal effector domain of the bipartite response regulators"/>
    <property type="match status" value="1"/>
</dbReference>
<dbReference type="PANTHER" id="PTHR43214">
    <property type="entry name" value="TWO-COMPONENT RESPONSE REGULATOR"/>
    <property type="match status" value="1"/>
</dbReference>
<dbReference type="EMBL" id="LAQU01000019">
    <property type="protein sequence ID" value="KKB62505.1"/>
    <property type="molecule type" value="Genomic_DNA"/>
</dbReference>
<dbReference type="PATRIC" id="fig|28092.6.peg.4013"/>
<dbReference type="PROSITE" id="PS50110">
    <property type="entry name" value="RESPONSE_REGULATORY"/>
    <property type="match status" value="1"/>
</dbReference>
<feature type="domain" description="HTH luxR-type" evidence="6">
    <location>
        <begin position="142"/>
        <end position="207"/>
    </location>
</feature>
<reference evidence="8 9" key="1">
    <citation type="submission" date="2015-03" db="EMBL/GenBank/DDBJ databases">
        <title>Draft Genome Sequence of Burkholderia andropogonis type strain ICMP2807, isolated from Sorghum bicolor.</title>
        <authorList>
            <person name="Lopes-Santos L."/>
            <person name="Castro D.B."/>
            <person name="Ottoboni L.M."/>
            <person name="Park D."/>
            <person name="Weirc B.S."/>
            <person name="Destefano S.A."/>
        </authorList>
    </citation>
    <scope>NUCLEOTIDE SEQUENCE [LARGE SCALE GENOMIC DNA]</scope>
    <source>
        <strain evidence="8 9">ICMP2807</strain>
    </source>
</reference>
<accession>A0A0F5JXS0</accession>
<keyword evidence="4" id="KW-0804">Transcription</keyword>
<dbReference type="InterPro" id="IPR011006">
    <property type="entry name" value="CheY-like_superfamily"/>
</dbReference>
<dbReference type="RefSeq" id="WP_024902345.1">
    <property type="nucleotide sequence ID" value="NZ_CADFGU010000001.1"/>
</dbReference>
<dbReference type="PANTHER" id="PTHR43214:SF41">
    <property type="entry name" value="NITRATE_NITRITE RESPONSE REGULATOR PROTEIN NARP"/>
    <property type="match status" value="1"/>
</dbReference>
<dbReference type="AlphaFoldDB" id="A0A0F5JXS0"/>
<dbReference type="InterPro" id="IPR001789">
    <property type="entry name" value="Sig_transdc_resp-reg_receiver"/>
</dbReference>
<feature type="domain" description="Response regulatory" evidence="7">
    <location>
        <begin position="3"/>
        <end position="119"/>
    </location>
</feature>
<keyword evidence="3" id="KW-0238">DNA-binding</keyword>
<dbReference type="STRING" id="28092.WM40_17040"/>
<name>A0A0F5JXS0_9BURK</name>
<keyword evidence="2" id="KW-0805">Transcription regulation</keyword>
<dbReference type="InterPro" id="IPR016032">
    <property type="entry name" value="Sig_transdc_resp-reg_C-effctor"/>
</dbReference>
<dbReference type="Gene3D" id="3.40.50.2300">
    <property type="match status" value="1"/>
</dbReference>
<dbReference type="InterPro" id="IPR058245">
    <property type="entry name" value="NreC/VraR/RcsB-like_REC"/>
</dbReference>
<dbReference type="SUPFAM" id="SSF52172">
    <property type="entry name" value="CheY-like"/>
    <property type="match status" value="1"/>
</dbReference>
<evidence type="ECO:0000313" key="9">
    <source>
        <dbReference type="Proteomes" id="UP000033618"/>
    </source>
</evidence>
<gene>
    <name evidence="8" type="ORF">WM40_17040</name>
</gene>
<dbReference type="CDD" id="cd06170">
    <property type="entry name" value="LuxR_C_like"/>
    <property type="match status" value="1"/>
</dbReference>
<dbReference type="GO" id="GO:0006355">
    <property type="term" value="P:regulation of DNA-templated transcription"/>
    <property type="evidence" value="ECO:0007669"/>
    <property type="project" value="InterPro"/>
</dbReference>
<dbReference type="PROSITE" id="PS50043">
    <property type="entry name" value="HTH_LUXR_2"/>
    <property type="match status" value="1"/>
</dbReference>
<dbReference type="OrthoDB" id="9816469at2"/>
<evidence type="ECO:0000259" key="6">
    <source>
        <dbReference type="PROSITE" id="PS50043"/>
    </source>
</evidence>
<evidence type="ECO:0000313" key="8">
    <source>
        <dbReference type="EMBL" id="KKB62505.1"/>
    </source>
</evidence>
<proteinExistence type="predicted"/>
<dbReference type="SMART" id="SM00448">
    <property type="entry name" value="REC"/>
    <property type="match status" value="1"/>
</dbReference>
<dbReference type="GO" id="GO:0000160">
    <property type="term" value="P:phosphorelay signal transduction system"/>
    <property type="evidence" value="ECO:0007669"/>
    <property type="project" value="InterPro"/>
</dbReference>
<organism evidence="8 9">
    <name type="scientific">Robbsia andropogonis</name>
    <dbReference type="NCBI Taxonomy" id="28092"/>
    <lineage>
        <taxon>Bacteria</taxon>
        <taxon>Pseudomonadati</taxon>
        <taxon>Pseudomonadota</taxon>
        <taxon>Betaproteobacteria</taxon>
        <taxon>Burkholderiales</taxon>
        <taxon>Burkholderiaceae</taxon>
        <taxon>Robbsia</taxon>
    </lineage>
</organism>
<dbReference type="Proteomes" id="UP000033618">
    <property type="component" value="Unassembled WGS sequence"/>
</dbReference>
<dbReference type="Pfam" id="PF00072">
    <property type="entry name" value="Response_reg"/>
    <property type="match status" value="1"/>
</dbReference>
<dbReference type="PRINTS" id="PR00038">
    <property type="entry name" value="HTHLUXR"/>
</dbReference>